<name>W5T1S0_BORHE</name>
<keyword evidence="1" id="KW-0614">Plasmid</keyword>
<reference evidence="1" key="1">
    <citation type="submission" date="2013-04" db="EMBL/GenBank/DDBJ databases">
        <title>Comparative Genomics of Relapsing Fever Spirochetes.</title>
        <authorList>
            <person name="Schwan T.G."/>
            <person name="Raffel S.J."/>
            <person name="Porcella S.F."/>
            <person name="Martens C.A."/>
            <person name="Bruno D.P."/>
            <person name="Ricklefs S.M."/>
            <person name="Barbian K.B."/>
        </authorList>
    </citation>
    <scope>NUCLEOTIDE SEQUENCE</scope>
    <source>
        <strain evidence="1">YBT</strain>
        <plasmid evidence="1">unnamed</plasmid>
    </source>
</reference>
<gene>
    <name evidence="1" type="ORF">BHO_0900036</name>
</gene>
<accession>W5T1S0</accession>
<proteinExistence type="predicted"/>
<dbReference type="AlphaFoldDB" id="W5T1S0"/>
<sequence>MFRVIKKQKDCLPLNTAIVALLRADNKVVEAAIKEFTTLLSQRFLLSS</sequence>
<protein>
    <submittedName>
        <fullName evidence="1">Variable outer membrane protein</fullName>
    </submittedName>
</protein>
<geneLocation type="plasmid" evidence="1">
    <name>unnamed</name>
</geneLocation>
<dbReference type="RefSeq" id="WP_155265704.1">
    <property type="nucleotide sequence ID" value="NZ_CP005712.1"/>
</dbReference>
<dbReference type="EMBL" id="CP005712">
    <property type="protein sequence ID" value="AHH13127.1"/>
    <property type="molecule type" value="Genomic_DNA"/>
</dbReference>
<evidence type="ECO:0000313" key="1">
    <source>
        <dbReference type="EMBL" id="AHH13127.1"/>
    </source>
</evidence>
<dbReference type="HOGENOM" id="CLU_3150120_0_0_12"/>
<organism evidence="1">
    <name type="scientific">Borrelia hermsii YBT</name>
    <dbReference type="NCBI Taxonomy" id="1313295"/>
    <lineage>
        <taxon>Bacteria</taxon>
        <taxon>Pseudomonadati</taxon>
        <taxon>Spirochaetota</taxon>
        <taxon>Spirochaetia</taxon>
        <taxon>Spirochaetales</taxon>
        <taxon>Borreliaceae</taxon>
        <taxon>Borrelia</taxon>
    </lineage>
</organism>